<sequence>MSDTPSVLEHHRMPEHDAMQLSGTVEAMLWIHRNCVEGDGDTEQCCARRRQLLELRTRHGWTWPLPKPDAAWRLQP</sequence>
<organism evidence="1 2">
    <name type="scientific">Nocardia yunnanensis</name>
    <dbReference type="NCBI Taxonomy" id="2382165"/>
    <lineage>
        <taxon>Bacteria</taxon>
        <taxon>Bacillati</taxon>
        <taxon>Actinomycetota</taxon>
        <taxon>Actinomycetes</taxon>
        <taxon>Mycobacteriales</taxon>
        <taxon>Nocardiaceae</taxon>
        <taxon>Nocardia</taxon>
    </lineage>
</organism>
<dbReference type="OrthoDB" id="4556816at2"/>
<name>A0A386ZMP9_9NOCA</name>
<dbReference type="RefSeq" id="WP_120743563.1">
    <property type="nucleotide sequence ID" value="NZ_CP032568.1"/>
</dbReference>
<dbReference type="KEGG" id="nyu:D7D52_36870"/>
<gene>
    <name evidence="1" type="ORF">D7D52_36870</name>
</gene>
<reference evidence="1 2" key="1">
    <citation type="submission" date="2018-09" db="EMBL/GenBank/DDBJ databases">
        <title>Nocardia yunnanensis sp. nov., an actinomycete isolated from a soil sample.</title>
        <authorList>
            <person name="Zhang J."/>
        </authorList>
    </citation>
    <scope>NUCLEOTIDE SEQUENCE [LARGE SCALE GENOMIC DNA]</scope>
    <source>
        <strain evidence="1 2">CFHS0054</strain>
    </source>
</reference>
<dbReference type="Proteomes" id="UP000267164">
    <property type="component" value="Chromosome"/>
</dbReference>
<protein>
    <submittedName>
        <fullName evidence="1">Uncharacterized protein</fullName>
    </submittedName>
</protein>
<accession>A0A386ZMP9</accession>
<proteinExistence type="predicted"/>
<evidence type="ECO:0000313" key="2">
    <source>
        <dbReference type="Proteomes" id="UP000267164"/>
    </source>
</evidence>
<evidence type="ECO:0000313" key="1">
    <source>
        <dbReference type="EMBL" id="AYF78480.1"/>
    </source>
</evidence>
<dbReference type="AlphaFoldDB" id="A0A386ZMP9"/>
<dbReference type="EMBL" id="CP032568">
    <property type="protein sequence ID" value="AYF78480.1"/>
    <property type="molecule type" value="Genomic_DNA"/>
</dbReference>
<keyword evidence="2" id="KW-1185">Reference proteome</keyword>